<dbReference type="SFLD" id="SFLDG01168">
    <property type="entry name" value="Ferric_reductase_subgroup_(FRE"/>
    <property type="match status" value="1"/>
</dbReference>
<proteinExistence type="inferred from homology"/>
<sequence>MTWPYHLVDLTAEQRHERRLLLDRYGVYAQLSALIPILAYQLYRLGAWVYSERQRPRVKYTEVPSSPVAKKRRHTTSATIVRKWRTTLWWLQGEVAPGWGLRGHWIAAGCWTTWLLFLCIHKTGDDYLHITKRFGHIAASQFPLHYALSMKSLYSPLAFVFQSSHEQLNPWHRLSGRIIYFLLLNHAIWYINFFVQAGILYKRLTALVVIIGIVAFLMITILATTSLETIRRWSYRVFFVFHVIIGVSVLPLLFFHASELRLYTVEALALFVFDIVCRKLDTVTGFATIAKIPHTKLLSLKVPVPASKLPRFKAAPGQHVYLSIPPESVPPNKSPLSIHNLLFNPFTIADVSSTDVTLILRSLHGPTTLALDTLSGLSKARPPINIEGPYGTTRKFPNLVEKYDRILLVAGGVGATFVLPIYRDLRDQIESDSKSPDRLTFIWSMRSAAEAFWAVETTGNGSLKDDEHVKIYLTRSSADDRRHDEPADGSVELDDLQAVKEPLKPSGGKERPNLKKIVDDVFRAGNQERVAVLVCGPTEMARELRKHVGSWVMKGREVWWHDESFGW</sequence>
<reference evidence="13 14" key="1">
    <citation type="journal article" date="2018" name="New Phytol.">
        <title>Comparative genomics and transcriptomics depict ericoid mycorrhizal fungi as versatile saprotrophs and plant mutualists.</title>
        <authorList>
            <person name="Martino E."/>
            <person name="Morin E."/>
            <person name="Grelet G.A."/>
            <person name="Kuo A."/>
            <person name="Kohler A."/>
            <person name="Daghino S."/>
            <person name="Barry K.W."/>
            <person name="Cichocki N."/>
            <person name="Clum A."/>
            <person name="Dockter R.B."/>
            <person name="Hainaut M."/>
            <person name="Kuo R.C."/>
            <person name="LaButti K."/>
            <person name="Lindahl B.D."/>
            <person name="Lindquist E.A."/>
            <person name="Lipzen A."/>
            <person name="Khouja H.R."/>
            <person name="Magnuson J."/>
            <person name="Murat C."/>
            <person name="Ohm R.A."/>
            <person name="Singer S.W."/>
            <person name="Spatafora J.W."/>
            <person name="Wang M."/>
            <person name="Veneault-Fourrey C."/>
            <person name="Henrissat B."/>
            <person name="Grigoriev I.V."/>
            <person name="Martin F.M."/>
            <person name="Perotto S."/>
        </authorList>
    </citation>
    <scope>NUCLEOTIDE SEQUENCE [LARGE SCALE GENOMIC DNA]</scope>
    <source>
        <strain evidence="13 14">ATCC 22711</strain>
    </source>
</reference>
<feature type="transmembrane region" description="Helical" evidence="11">
    <location>
        <begin position="205"/>
        <end position="223"/>
    </location>
</feature>
<evidence type="ECO:0000256" key="11">
    <source>
        <dbReference type="SAM" id="Phobius"/>
    </source>
</evidence>
<protein>
    <recommendedName>
        <fullName evidence="12">FAD-binding FR-type domain-containing protein</fullName>
    </recommendedName>
</protein>
<dbReference type="SUPFAM" id="SSF52343">
    <property type="entry name" value="Ferredoxin reductase-like, C-terminal NADP-linked domain"/>
    <property type="match status" value="1"/>
</dbReference>
<dbReference type="PANTHER" id="PTHR32361:SF28">
    <property type="entry name" value="FRP1P"/>
    <property type="match status" value="1"/>
</dbReference>
<feature type="compositionally biased region" description="Basic and acidic residues" evidence="10">
    <location>
        <begin position="477"/>
        <end position="486"/>
    </location>
</feature>
<evidence type="ECO:0000313" key="13">
    <source>
        <dbReference type="EMBL" id="PSS08974.1"/>
    </source>
</evidence>
<dbReference type="AlphaFoldDB" id="A0A2T3ARJ9"/>
<dbReference type="STRING" id="857342.A0A2T3ARJ9"/>
<evidence type="ECO:0000259" key="12">
    <source>
        <dbReference type="PROSITE" id="PS51384"/>
    </source>
</evidence>
<dbReference type="GO" id="GO:0015677">
    <property type="term" value="P:copper ion import"/>
    <property type="evidence" value="ECO:0007669"/>
    <property type="project" value="TreeGrafter"/>
</dbReference>
<dbReference type="PROSITE" id="PS51384">
    <property type="entry name" value="FAD_FR"/>
    <property type="match status" value="1"/>
</dbReference>
<gene>
    <name evidence="13" type="ORF">M430DRAFT_127757</name>
</gene>
<accession>A0A2T3ARJ9</accession>
<feature type="transmembrane region" description="Helical" evidence="11">
    <location>
        <begin position="235"/>
        <end position="254"/>
    </location>
</feature>
<feature type="transmembrane region" description="Helical" evidence="11">
    <location>
        <begin position="27"/>
        <end position="50"/>
    </location>
</feature>
<evidence type="ECO:0000256" key="7">
    <source>
        <dbReference type="ARBA" id="ARBA00023002"/>
    </source>
</evidence>
<dbReference type="OrthoDB" id="10006946at2759"/>
<evidence type="ECO:0000256" key="10">
    <source>
        <dbReference type="SAM" id="MobiDB-lite"/>
    </source>
</evidence>
<evidence type="ECO:0000313" key="14">
    <source>
        <dbReference type="Proteomes" id="UP000241818"/>
    </source>
</evidence>
<dbReference type="GO" id="GO:0006826">
    <property type="term" value="P:iron ion transport"/>
    <property type="evidence" value="ECO:0007669"/>
    <property type="project" value="TreeGrafter"/>
</dbReference>
<dbReference type="EMBL" id="KZ679017">
    <property type="protein sequence ID" value="PSS08974.1"/>
    <property type="molecule type" value="Genomic_DNA"/>
</dbReference>
<dbReference type="Gene3D" id="3.40.50.80">
    <property type="entry name" value="Nucleotide-binding domain of ferredoxin-NADP reductase (FNR) module"/>
    <property type="match status" value="1"/>
</dbReference>
<dbReference type="InterPro" id="IPR051410">
    <property type="entry name" value="Ferric/Cupric_Reductase"/>
</dbReference>
<keyword evidence="5" id="KW-0249">Electron transport</keyword>
<dbReference type="Pfam" id="PF01794">
    <property type="entry name" value="Ferric_reduct"/>
    <property type="match status" value="1"/>
</dbReference>
<dbReference type="InterPro" id="IPR017927">
    <property type="entry name" value="FAD-bd_FR_type"/>
</dbReference>
<evidence type="ECO:0000256" key="5">
    <source>
        <dbReference type="ARBA" id="ARBA00022982"/>
    </source>
</evidence>
<dbReference type="GO" id="GO:0000293">
    <property type="term" value="F:ferric-chelate reductase activity"/>
    <property type="evidence" value="ECO:0007669"/>
    <property type="project" value="UniProtKB-ARBA"/>
</dbReference>
<dbReference type="InterPro" id="IPR013121">
    <property type="entry name" value="Fe_red_NAD-bd_6"/>
</dbReference>
<dbReference type="RefSeq" id="XP_024717272.1">
    <property type="nucleotide sequence ID" value="XM_024862039.1"/>
</dbReference>
<feature type="compositionally biased region" description="Basic and acidic residues" evidence="10">
    <location>
        <begin position="497"/>
        <end position="512"/>
    </location>
</feature>
<dbReference type="PANTHER" id="PTHR32361">
    <property type="entry name" value="FERRIC/CUPRIC REDUCTASE TRANSMEMBRANE COMPONENT"/>
    <property type="match status" value="1"/>
</dbReference>
<dbReference type="SFLD" id="SFLDS00052">
    <property type="entry name" value="Ferric_Reductase_Domain"/>
    <property type="match status" value="1"/>
</dbReference>
<name>A0A2T3ARJ9_AMORE</name>
<evidence type="ECO:0000256" key="8">
    <source>
        <dbReference type="ARBA" id="ARBA00023065"/>
    </source>
</evidence>
<evidence type="ECO:0000256" key="1">
    <source>
        <dbReference type="ARBA" id="ARBA00004141"/>
    </source>
</evidence>
<evidence type="ECO:0000256" key="9">
    <source>
        <dbReference type="ARBA" id="ARBA00023136"/>
    </source>
</evidence>
<dbReference type="Pfam" id="PF08022">
    <property type="entry name" value="FAD_binding_8"/>
    <property type="match status" value="1"/>
</dbReference>
<dbReference type="Proteomes" id="UP000241818">
    <property type="component" value="Unassembled WGS sequence"/>
</dbReference>
<keyword evidence="6 11" id="KW-1133">Transmembrane helix</keyword>
<dbReference type="CDD" id="cd06186">
    <property type="entry name" value="NOX_Duox_like_FAD_NADP"/>
    <property type="match status" value="1"/>
</dbReference>
<dbReference type="InParanoid" id="A0A2T3ARJ9"/>
<keyword evidence="8" id="KW-0406">Ion transport</keyword>
<evidence type="ECO:0000256" key="2">
    <source>
        <dbReference type="ARBA" id="ARBA00006278"/>
    </source>
</evidence>
<keyword evidence="7" id="KW-0560">Oxidoreductase</keyword>
<dbReference type="GeneID" id="36570120"/>
<evidence type="ECO:0000256" key="4">
    <source>
        <dbReference type="ARBA" id="ARBA00022692"/>
    </source>
</evidence>
<comment type="similarity">
    <text evidence="2">Belongs to the ferric reductase (FRE) family.</text>
</comment>
<dbReference type="InterPro" id="IPR013130">
    <property type="entry name" value="Fe3_Rdtase_TM_dom"/>
</dbReference>
<feature type="domain" description="FAD-binding FR-type" evidence="12">
    <location>
        <begin position="276"/>
        <end position="396"/>
    </location>
</feature>
<keyword evidence="4 11" id="KW-0812">Transmembrane</keyword>
<keyword evidence="9 11" id="KW-0472">Membrane</keyword>
<comment type="subcellular location">
    <subcellularLocation>
        <location evidence="1">Membrane</location>
        <topology evidence="1">Multi-pass membrane protein</topology>
    </subcellularLocation>
</comment>
<organism evidence="13 14">
    <name type="scientific">Amorphotheca resinae ATCC 22711</name>
    <dbReference type="NCBI Taxonomy" id="857342"/>
    <lineage>
        <taxon>Eukaryota</taxon>
        <taxon>Fungi</taxon>
        <taxon>Dikarya</taxon>
        <taxon>Ascomycota</taxon>
        <taxon>Pezizomycotina</taxon>
        <taxon>Leotiomycetes</taxon>
        <taxon>Helotiales</taxon>
        <taxon>Amorphothecaceae</taxon>
        <taxon>Amorphotheca</taxon>
    </lineage>
</organism>
<keyword evidence="3" id="KW-0813">Transport</keyword>
<feature type="transmembrane region" description="Helical" evidence="11">
    <location>
        <begin position="178"/>
        <end position="199"/>
    </location>
</feature>
<dbReference type="InterPro" id="IPR013112">
    <property type="entry name" value="FAD-bd_8"/>
</dbReference>
<dbReference type="Pfam" id="PF08030">
    <property type="entry name" value="NAD_binding_6"/>
    <property type="match status" value="1"/>
</dbReference>
<dbReference type="InterPro" id="IPR039261">
    <property type="entry name" value="FNR_nucleotide-bd"/>
</dbReference>
<keyword evidence="14" id="KW-1185">Reference proteome</keyword>
<evidence type="ECO:0000256" key="3">
    <source>
        <dbReference type="ARBA" id="ARBA00022448"/>
    </source>
</evidence>
<feature type="region of interest" description="Disordered" evidence="10">
    <location>
        <begin position="477"/>
        <end position="512"/>
    </location>
</feature>
<evidence type="ECO:0000256" key="6">
    <source>
        <dbReference type="ARBA" id="ARBA00022989"/>
    </source>
</evidence>
<dbReference type="GO" id="GO:0005886">
    <property type="term" value="C:plasma membrane"/>
    <property type="evidence" value="ECO:0007669"/>
    <property type="project" value="TreeGrafter"/>
</dbReference>
<dbReference type="GO" id="GO:0006879">
    <property type="term" value="P:intracellular iron ion homeostasis"/>
    <property type="evidence" value="ECO:0007669"/>
    <property type="project" value="TreeGrafter"/>
</dbReference>